<evidence type="ECO:0000256" key="8">
    <source>
        <dbReference type="PIRNR" id="PIRNR005096"/>
    </source>
</evidence>
<evidence type="ECO:0000256" key="3">
    <source>
        <dbReference type="ARBA" id="ARBA00006206"/>
    </source>
</evidence>
<evidence type="ECO:0000256" key="7">
    <source>
        <dbReference type="ARBA" id="ARBA00023277"/>
    </source>
</evidence>
<comment type="catalytic activity">
    <reaction evidence="1 8">
        <text>alpha-D-glucose = beta-D-glucose</text>
        <dbReference type="Rhea" id="RHEA:10264"/>
        <dbReference type="ChEBI" id="CHEBI:15903"/>
        <dbReference type="ChEBI" id="CHEBI:17925"/>
        <dbReference type="EC" id="5.1.3.3"/>
    </reaction>
</comment>
<feature type="active site" description="Proton donor" evidence="9">
    <location>
        <position position="177"/>
    </location>
</feature>
<dbReference type="EMBL" id="QOUX01000027">
    <property type="protein sequence ID" value="RXJ02065.1"/>
    <property type="molecule type" value="Genomic_DNA"/>
</dbReference>
<keyword evidence="6 8" id="KW-0413">Isomerase</keyword>
<dbReference type="GO" id="GO:0006006">
    <property type="term" value="P:glucose metabolic process"/>
    <property type="evidence" value="ECO:0007669"/>
    <property type="project" value="TreeGrafter"/>
</dbReference>
<dbReference type="PANTHER" id="PTHR10091">
    <property type="entry name" value="ALDOSE-1-EPIMERASE"/>
    <property type="match status" value="1"/>
</dbReference>
<dbReference type="InterPro" id="IPR015443">
    <property type="entry name" value="Aldose_1-epimerase"/>
</dbReference>
<dbReference type="GO" id="GO:0005737">
    <property type="term" value="C:cytoplasm"/>
    <property type="evidence" value="ECO:0007669"/>
    <property type="project" value="TreeGrafter"/>
</dbReference>
<sequence length="347" mass="38933">MNVTRAPFGFINNQEVTLYTLTNNQGMIVSVLNYGCIITKIIVPDNKGSFENVVLGFDKLEDYIEHSPFFGAICGRVAGRIGKGEFDLNGKIYTLAKNDGENHLHGGIHGFDKVLWDAKVKDEELTVQFSRTSPDGEEGYPGNLEMKVTYQLTNENELIITYHGTSDEDTLVNVTNHSYFNLSGDLKDDVLHHELQLKSNAFIELGDDLIPTGQILDVDDTPFDFRKGRKILDGVNSSDHQNILVGNGYDHPFMLSHNNQQEIVLTEPMSGRKLIIETDEPSVVVYSGNMLQENTQVYGVQSRKHLGICLETQGPPDAIHHEQFPTMTLKKGEEYVRSTKYTFSTIE</sequence>
<dbReference type="PROSITE" id="PS00545">
    <property type="entry name" value="ALDOSE_1_EPIMERASE"/>
    <property type="match status" value="1"/>
</dbReference>
<evidence type="ECO:0000256" key="10">
    <source>
        <dbReference type="PIRSR" id="PIRSR005096-2"/>
    </source>
</evidence>
<comment type="similarity">
    <text evidence="3 8">Belongs to the aldose epimerase family.</text>
</comment>
<gene>
    <name evidence="12" type="ORF">DS745_08210</name>
</gene>
<dbReference type="InterPro" id="IPR011013">
    <property type="entry name" value="Gal_mutarotase_sf_dom"/>
</dbReference>
<dbReference type="GO" id="GO:0030246">
    <property type="term" value="F:carbohydrate binding"/>
    <property type="evidence" value="ECO:0007669"/>
    <property type="project" value="InterPro"/>
</dbReference>
<dbReference type="NCBIfam" id="NF008277">
    <property type="entry name" value="PRK11055.1"/>
    <property type="match status" value="1"/>
</dbReference>
<evidence type="ECO:0000256" key="2">
    <source>
        <dbReference type="ARBA" id="ARBA00005028"/>
    </source>
</evidence>
<feature type="binding site" evidence="10">
    <location>
        <position position="250"/>
    </location>
    <ligand>
        <name>beta-D-galactose</name>
        <dbReference type="ChEBI" id="CHEBI:27667"/>
    </ligand>
</feature>
<evidence type="ECO:0000256" key="1">
    <source>
        <dbReference type="ARBA" id="ARBA00001614"/>
    </source>
</evidence>
<evidence type="ECO:0000313" key="13">
    <source>
        <dbReference type="Proteomes" id="UP000290649"/>
    </source>
</evidence>
<dbReference type="InterPro" id="IPR014718">
    <property type="entry name" value="GH-type_carb-bd"/>
</dbReference>
<dbReference type="SUPFAM" id="SSF74650">
    <property type="entry name" value="Galactose mutarotase-like"/>
    <property type="match status" value="1"/>
</dbReference>
<accession>A0A4Q0VVL2</accession>
<name>A0A4Q0VVL2_9BACI</name>
<comment type="pathway">
    <text evidence="2 8">Carbohydrate metabolism; hexose metabolism.</text>
</comment>
<feature type="binding site" evidence="11">
    <location>
        <begin position="177"/>
        <end position="179"/>
    </location>
    <ligand>
        <name>beta-D-galactose</name>
        <dbReference type="ChEBI" id="CHEBI:27667"/>
    </ligand>
</feature>
<keyword evidence="7 8" id="KW-0119">Carbohydrate metabolism</keyword>
<dbReference type="Pfam" id="PF01263">
    <property type="entry name" value="Aldose_epim"/>
    <property type="match status" value="1"/>
</dbReference>
<dbReference type="AlphaFoldDB" id="A0A4Q0VVL2"/>
<dbReference type="InterPro" id="IPR008183">
    <property type="entry name" value="Aldose_1/G6P_1-epimerase"/>
</dbReference>
<protein>
    <recommendedName>
        <fullName evidence="5 8">Aldose 1-epimerase</fullName>
        <ecNumber evidence="4 8">5.1.3.3</ecNumber>
    </recommendedName>
</protein>
<dbReference type="InterPro" id="IPR018052">
    <property type="entry name" value="Ald1_epimerase_CS"/>
</dbReference>
<dbReference type="Proteomes" id="UP000290649">
    <property type="component" value="Unassembled WGS sequence"/>
</dbReference>
<dbReference type="UniPathway" id="UPA00242"/>
<dbReference type="Gene3D" id="2.70.98.10">
    <property type="match status" value="1"/>
</dbReference>
<feature type="active site" description="Proton acceptor" evidence="9">
    <location>
        <position position="311"/>
    </location>
</feature>
<evidence type="ECO:0000256" key="5">
    <source>
        <dbReference type="ARBA" id="ARBA00014165"/>
    </source>
</evidence>
<reference evidence="12 13" key="1">
    <citation type="journal article" date="2019" name="Int. J. Syst. Evol. Microbiol.">
        <title>Anaerobacillus alkaliphilus sp. nov., a novel alkaliphilic and moderately halophilic bacterium.</title>
        <authorList>
            <person name="Borsodi A.K."/>
            <person name="Aszalos J.M."/>
            <person name="Bihari P."/>
            <person name="Nagy I."/>
            <person name="Schumann P."/>
            <person name="Sproer C."/>
            <person name="Kovacs A.L."/>
            <person name="Boka K."/>
            <person name="Dobosy P."/>
            <person name="Ovari M."/>
            <person name="Szili-Kovacs T."/>
            <person name="Toth E."/>
        </authorList>
    </citation>
    <scope>NUCLEOTIDE SEQUENCE [LARGE SCALE GENOMIC DNA]</scope>
    <source>
        <strain evidence="12 13">B16-10</strain>
    </source>
</reference>
<dbReference type="InterPro" id="IPR047215">
    <property type="entry name" value="Galactose_mutarotase-like"/>
</dbReference>
<organism evidence="12 13">
    <name type="scientific">Anaerobacillus alkaliphilus</name>
    <dbReference type="NCBI Taxonomy" id="1548597"/>
    <lineage>
        <taxon>Bacteria</taxon>
        <taxon>Bacillati</taxon>
        <taxon>Bacillota</taxon>
        <taxon>Bacilli</taxon>
        <taxon>Bacillales</taxon>
        <taxon>Bacillaceae</taxon>
        <taxon>Anaerobacillus</taxon>
    </lineage>
</organism>
<dbReference type="OrthoDB" id="9779408at2"/>
<dbReference type="RefSeq" id="WP_129077778.1">
    <property type="nucleotide sequence ID" value="NZ_QOUX01000027.1"/>
</dbReference>
<evidence type="ECO:0000256" key="9">
    <source>
        <dbReference type="PIRSR" id="PIRSR005096-1"/>
    </source>
</evidence>
<proteinExistence type="inferred from homology"/>
<dbReference type="PANTHER" id="PTHR10091:SF0">
    <property type="entry name" value="GALACTOSE MUTAROTASE"/>
    <property type="match status" value="1"/>
</dbReference>
<dbReference type="GO" id="GO:0004034">
    <property type="term" value="F:aldose 1-epimerase activity"/>
    <property type="evidence" value="ECO:0007669"/>
    <property type="project" value="UniProtKB-EC"/>
</dbReference>
<dbReference type="GO" id="GO:0033499">
    <property type="term" value="P:galactose catabolic process via UDP-galactose, Leloir pathway"/>
    <property type="evidence" value="ECO:0007669"/>
    <property type="project" value="TreeGrafter"/>
</dbReference>
<evidence type="ECO:0000256" key="6">
    <source>
        <dbReference type="ARBA" id="ARBA00023235"/>
    </source>
</evidence>
<comment type="caution">
    <text evidence="12">The sequence shown here is derived from an EMBL/GenBank/DDBJ whole genome shotgun (WGS) entry which is preliminary data.</text>
</comment>
<evidence type="ECO:0000256" key="4">
    <source>
        <dbReference type="ARBA" id="ARBA00013185"/>
    </source>
</evidence>
<evidence type="ECO:0000256" key="11">
    <source>
        <dbReference type="PIRSR" id="PIRSR005096-3"/>
    </source>
</evidence>
<dbReference type="PIRSF" id="PIRSF005096">
    <property type="entry name" value="GALM"/>
    <property type="match status" value="1"/>
</dbReference>
<dbReference type="CDD" id="cd09019">
    <property type="entry name" value="galactose_mutarotase_like"/>
    <property type="match status" value="1"/>
</dbReference>
<evidence type="ECO:0000313" key="12">
    <source>
        <dbReference type="EMBL" id="RXJ02065.1"/>
    </source>
</evidence>
<keyword evidence="13" id="KW-1185">Reference proteome</keyword>
<dbReference type="EC" id="5.1.3.3" evidence="4 8"/>